<evidence type="ECO:0000256" key="2">
    <source>
        <dbReference type="ARBA" id="ARBA00022840"/>
    </source>
</evidence>
<name>A0A1W1IGX3_9LACT</name>
<dbReference type="GO" id="GO:0016887">
    <property type="term" value="F:ATP hydrolysis activity"/>
    <property type="evidence" value="ECO:0007669"/>
    <property type="project" value="InterPro"/>
</dbReference>
<dbReference type="InterPro" id="IPR003593">
    <property type="entry name" value="AAA+_ATPase"/>
</dbReference>
<dbReference type="GO" id="GO:0005524">
    <property type="term" value="F:ATP binding"/>
    <property type="evidence" value="ECO:0007669"/>
    <property type="project" value="UniProtKB-KW"/>
</dbReference>
<evidence type="ECO:0000256" key="1">
    <source>
        <dbReference type="ARBA" id="ARBA00022741"/>
    </source>
</evidence>
<gene>
    <name evidence="4" type="ORF">TPAS_1972</name>
</gene>
<dbReference type="Pfam" id="PF00005">
    <property type="entry name" value="ABC_tran"/>
    <property type="match status" value="1"/>
</dbReference>
<dbReference type="SMART" id="SM00382">
    <property type="entry name" value="AAA"/>
    <property type="match status" value="1"/>
</dbReference>
<dbReference type="SUPFAM" id="SSF52540">
    <property type="entry name" value="P-loop containing nucleoside triphosphate hydrolases"/>
    <property type="match status" value="1"/>
</dbReference>
<dbReference type="InterPro" id="IPR027417">
    <property type="entry name" value="P-loop_NTPase"/>
</dbReference>
<reference evidence="5" key="1">
    <citation type="submission" date="2016-04" db="EMBL/GenBank/DDBJ databases">
        <authorList>
            <person name="Strepis N."/>
        </authorList>
    </citation>
    <scope>NUCLEOTIDE SEQUENCE [LARGE SCALE GENOMIC DNA]</scope>
</reference>
<dbReference type="STRING" id="43064.SAMN04488086_11451"/>
<dbReference type="InterPro" id="IPR003439">
    <property type="entry name" value="ABC_transporter-like_ATP-bd"/>
</dbReference>
<protein>
    <submittedName>
        <fullName evidence="4">Abc transporter</fullName>
    </submittedName>
</protein>
<dbReference type="Gene3D" id="3.40.50.300">
    <property type="entry name" value="P-loop containing nucleotide triphosphate hydrolases"/>
    <property type="match status" value="1"/>
</dbReference>
<dbReference type="PROSITE" id="PS50893">
    <property type="entry name" value="ABC_TRANSPORTER_2"/>
    <property type="match status" value="1"/>
</dbReference>
<dbReference type="PANTHER" id="PTHR43158:SF1">
    <property type="entry name" value="ABC TRANSPORTER, ATP-BINDING PROTEIN"/>
    <property type="match status" value="1"/>
</dbReference>
<dbReference type="Proteomes" id="UP000195985">
    <property type="component" value="Unassembled WGS sequence"/>
</dbReference>
<dbReference type="EMBL" id="FWEY01000005">
    <property type="protein sequence ID" value="SLM52278.1"/>
    <property type="molecule type" value="Genomic_DNA"/>
</dbReference>
<dbReference type="PANTHER" id="PTHR43158">
    <property type="entry name" value="SKFA PEPTIDE EXPORT ATP-BINDING PROTEIN SKFE"/>
    <property type="match status" value="1"/>
</dbReference>
<keyword evidence="1" id="KW-0547">Nucleotide-binding</keyword>
<evidence type="ECO:0000313" key="5">
    <source>
        <dbReference type="Proteomes" id="UP000195985"/>
    </source>
</evidence>
<evidence type="ECO:0000313" key="4">
    <source>
        <dbReference type="EMBL" id="SLM52278.1"/>
    </source>
</evidence>
<dbReference type="OrthoDB" id="9804819at2"/>
<feature type="domain" description="ABC transporter" evidence="3">
    <location>
        <begin position="1"/>
        <end position="226"/>
    </location>
</feature>
<organism evidence="4 5">
    <name type="scientific">Trichococcus pasteurii</name>
    <dbReference type="NCBI Taxonomy" id="43064"/>
    <lineage>
        <taxon>Bacteria</taxon>
        <taxon>Bacillati</taxon>
        <taxon>Bacillota</taxon>
        <taxon>Bacilli</taxon>
        <taxon>Lactobacillales</taxon>
        <taxon>Carnobacteriaceae</taxon>
        <taxon>Trichococcus</taxon>
    </lineage>
</organism>
<proteinExistence type="predicted"/>
<sequence>MSLLNIESIKKNYSNFTLQIDDLKIAQNEIVGLIGDNGAGKTTMLEAIKFSPENNTILFKDQILKNDDPHLGYLKSWGPLYSSMKIRDFIHMYKSTFHEWDQNLCESLLNKYGIFYKSGETNIGDLSTGKLMQLYFVLTLCHNPQFLLFDEATSGLDPFIREEINSDLKEFVKEHKIGMIYSSHIISDIEKIATRLLLIRAGKIILDEEIDKLKTDYFVCSKRDLNNCSANSFSIINSFEDRMVIKVMDPSLKEIFKNKQHTIENIIFGLYGGAYA</sequence>
<accession>A0A1W1IGX3</accession>
<evidence type="ECO:0000259" key="3">
    <source>
        <dbReference type="PROSITE" id="PS50893"/>
    </source>
</evidence>
<dbReference type="RefSeq" id="WP_086943043.1">
    <property type="nucleotide sequence ID" value="NZ_FONM01000014.1"/>
</dbReference>
<keyword evidence="5" id="KW-1185">Reference proteome</keyword>
<dbReference type="AlphaFoldDB" id="A0A1W1IGX3"/>
<keyword evidence="2" id="KW-0067">ATP-binding</keyword>